<evidence type="ECO:0000259" key="1">
    <source>
        <dbReference type="Pfam" id="PF13369"/>
    </source>
</evidence>
<dbReference type="InterPro" id="IPR032698">
    <property type="entry name" value="SirB1_N"/>
</dbReference>
<organism evidence="2 3">
    <name type="scientific">Fistulifera solaris</name>
    <name type="common">Oleaginous diatom</name>
    <dbReference type="NCBI Taxonomy" id="1519565"/>
    <lineage>
        <taxon>Eukaryota</taxon>
        <taxon>Sar</taxon>
        <taxon>Stramenopiles</taxon>
        <taxon>Ochrophyta</taxon>
        <taxon>Bacillariophyta</taxon>
        <taxon>Bacillariophyceae</taxon>
        <taxon>Bacillariophycidae</taxon>
        <taxon>Naviculales</taxon>
        <taxon>Naviculaceae</taxon>
        <taxon>Fistulifera</taxon>
    </lineage>
</organism>
<evidence type="ECO:0000313" key="2">
    <source>
        <dbReference type="EMBL" id="GAX27042.1"/>
    </source>
</evidence>
<comment type="caution">
    <text evidence="2">The sequence shown here is derived from an EMBL/GenBank/DDBJ whole genome shotgun (WGS) entry which is preliminary data.</text>
</comment>
<dbReference type="Proteomes" id="UP000198406">
    <property type="component" value="Unassembled WGS sequence"/>
</dbReference>
<keyword evidence="3" id="KW-1185">Reference proteome</keyword>
<dbReference type="AlphaFoldDB" id="A0A1Z5KLU5"/>
<protein>
    <recommendedName>
        <fullName evidence="1">Protein SirB1 N-terminal domain-containing protein</fullName>
    </recommendedName>
</protein>
<gene>
    <name evidence="2" type="ORF">FisN_9Lu361</name>
</gene>
<dbReference type="EMBL" id="BDSP01000252">
    <property type="protein sequence ID" value="GAX27042.1"/>
    <property type="molecule type" value="Genomic_DNA"/>
</dbReference>
<accession>A0A1Z5KLU5</accession>
<proteinExistence type="predicted"/>
<sequence>MVEDCRVDDFMMHVALQRKQAYSVMLALVYLCVAQRLDLKLDIVALPGLVLVGVRTAKCFIDVENGGRVLQKRDLVSICNYRGVPFMEHFVTSVPSHETFDLICTGMMQGIGNADEAGEEFKETTLLRMLMRTNLKMMVHEPYESDKILKHCLETLSRRWILIMKSLHCHQRVKRICFL</sequence>
<dbReference type="Pfam" id="PF13369">
    <property type="entry name" value="Transglut_core2"/>
    <property type="match status" value="1"/>
</dbReference>
<reference evidence="2 3" key="1">
    <citation type="journal article" date="2015" name="Plant Cell">
        <title>Oil accumulation by the oleaginous diatom Fistulifera solaris as revealed by the genome and transcriptome.</title>
        <authorList>
            <person name="Tanaka T."/>
            <person name="Maeda Y."/>
            <person name="Veluchamy A."/>
            <person name="Tanaka M."/>
            <person name="Abida H."/>
            <person name="Marechal E."/>
            <person name="Bowler C."/>
            <person name="Muto M."/>
            <person name="Sunaga Y."/>
            <person name="Tanaka M."/>
            <person name="Yoshino T."/>
            <person name="Taniguchi T."/>
            <person name="Fukuda Y."/>
            <person name="Nemoto M."/>
            <person name="Matsumoto M."/>
            <person name="Wong P.S."/>
            <person name="Aburatani S."/>
            <person name="Fujibuchi W."/>
        </authorList>
    </citation>
    <scope>NUCLEOTIDE SEQUENCE [LARGE SCALE GENOMIC DNA]</scope>
    <source>
        <strain evidence="2 3">JPCC DA0580</strain>
    </source>
</reference>
<feature type="domain" description="Protein SirB1 N-terminal" evidence="1">
    <location>
        <begin position="7"/>
        <end position="95"/>
    </location>
</feature>
<dbReference type="OrthoDB" id="28868at2759"/>
<dbReference type="InParanoid" id="A0A1Z5KLU5"/>
<evidence type="ECO:0000313" key="3">
    <source>
        <dbReference type="Proteomes" id="UP000198406"/>
    </source>
</evidence>
<name>A0A1Z5KLU5_FISSO</name>